<evidence type="ECO:0000256" key="4">
    <source>
        <dbReference type="ARBA" id="ARBA00041448"/>
    </source>
</evidence>
<dbReference type="PROSITE" id="PS51221">
    <property type="entry name" value="TTL"/>
    <property type="match status" value="1"/>
</dbReference>
<sequence>MQNDLAVMRSNSSFEKQVQNLSAKGVVNPNGLGYYRGIISGFSKSREVNKISNQSSIQHQGHFHMNQQMEQNYKLPQIPMQNQILGVRGIASPQSNSQKEQINHKLMINHNNIKKSTTVDIQPEVIQYQRQDRRSSQQKQFKSIFNNNRYFNRKISQSNSSNNVGIAQYSQQVEKANLKGKEFPQDSYLQYEKTNRVTSDKNLSGKDSGKFTSNRAMIGNISSQHDKINHRALSDDYFPDDLIDKLDDNEDDDDFKASGVEENLMYLDQLGGPDQGYDDQDEPEEEDDDVINDDQVVMEEDNDDDDMSERDVKSNVQNSTKADAQSKTSTTAYTDKDTKVKRKKTQVKKKSVVRSKKQPYNEGAEETKNWLADSQTNFDQQQIENFQTKISSDTVQLKQSQNEMQSTPNNMIAQVAKPKLKEAFLQRPPNNQVMLLKSQFNKRPPTIFFPYPQCLKIKRTVDGGEDRFIKLTQEDLKPYSVLGFKINDSTHTYNCVVNSLKSAGFRLVSGSAWNILWTGLIKANKLKNINQYQKINHFPGAWHLGRKDNMWRNVFRMKRGFGQDYNICPTTYIFPEDYKRWINDREMEGYKHMYIMKPTASSCGRGIKVIGKKQHVNKRSGYLVSKYLAKPHLLRGFKYDLRIYVLVTCFDPLRVYLFEEGLVRMATQQYTTGKGSLSKRFIHLTNFSVNKKAQNYVPNQNQNIEAAGDEAPNSSKWCLKQLRQEYSKLGIDFADVFDRIKDVLIKTLIAVEPHIVTNMKQTKHRNACFELYGFDIILDEKLKPWLLEVNVCPSLSSSSPLDKQIKTMLLSDILHLVGPQMYDRKKHEKEQERINKQRLLGFESTQKKQQQNGKASNDKAPALVNGNISLISSPQKQDKQFFGVFSNSPDKQRKIIQYAEELCDDDYDLLADLEEENSRRGHFNRIFPLASNVDTYSKYFESQRHANQVLWNYLKLGAPVNLVKSHYK</sequence>
<dbReference type="Pfam" id="PF03133">
    <property type="entry name" value="TTL"/>
    <property type="match status" value="1"/>
</dbReference>
<dbReference type="SUPFAM" id="SSF56059">
    <property type="entry name" value="Glutathione synthetase ATP-binding domain-like"/>
    <property type="match status" value="1"/>
</dbReference>
<evidence type="ECO:0000256" key="6">
    <source>
        <dbReference type="SAM" id="MobiDB-lite"/>
    </source>
</evidence>
<gene>
    <name evidence="7" type="primary">Contig15394.g16409</name>
    <name evidence="7" type="ORF">STYLEM_12697</name>
</gene>
<dbReference type="GO" id="GO:0036064">
    <property type="term" value="C:ciliary basal body"/>
    <property type="evidence" value="ECO:0007669"/>
    <property type="project" value="TreeGrafter"/>
</dbReference>
<keyword evidence="3" id="KW-0067">ATP-binding</keyword>
<evidence type="ECO:0000256" key="2">
    <source>
        <dbReference type="ARBA" id="ARBA00022741"/>
    </source>
</evidence>
<protein>
    <recommendedName>
        <fullName evidence="4">Tubulin--tyrosine ligase-like protein 5</fullName>
    </recommendedName>
</protein>
<feature type="compositionally biased region" description="Acidic residues" evidence="6">
    <location>
        <begin position="276"/>
        <end position="308"/>
    </location>
</feature>
<accession>A0A078ANA1</accession>
<dbReference type="AlphaFoldDB" id="A0A078ANA1"/>
<comment type="catalytic activity">
    <reaction evidence="5">
        <text>L-glutamyl-[protein] + L-glutamate + ATP = gamma-L-glutamyl-L-glutamyl-[protein] + ADP + phosphate + H(+)</text>
        <dbReference type="Rhea" id="RHEA:60144"/>
        <dbReference type="Rhea" id="RHEA-COMP:10208"/>
        <dbReference type="Rhea" id="RHEA-COMP:15517"/>
        <dbReference type="ChEBI" id="CHEBI:15378"/>
        <dbReference type="ChEBI" id="CHEBI:29973"/>
        <dbReference type="ChEBI" id="CHEBI:29985"/>
        <dbReference type="ChEBI" id="CHEBI:30616"/>
        <dbReference type="ChEBI" id="CHEBI:43474"/>
        <dbReference type="ChEBI" id="CHEBI:143622"/>
        <dbReference type="ChEBI" id="CHEBI:456216"/>
    </reaction>
    <physiologicalReaction direction="left-to-right" evidence="5">
        <dbReference type="Rhea" id="RHEA:60145"/>
    </physiologicalReaction>
</comment>
<dbReference type="PANTHER" id="PTHR12241">
    <property type="entry name" value="TUBULIN POLYGLUTAMYLASE"/>
    <property type="match status" value="1"/>
</dbReference>
<dbReference type="Gene3D" id="3.30.470.20">
    <property type="entry name" value="ATP-grasp fold, B domain"/>
    <property type="match status" value="1"/>
</dbReference>
<feature type="compositionally biased region" description="Polar residues" evidence="6">
    <location>
        <begin position="314"/>
        <end position="333"/>
    </location>
</feature>
<dbReference type="GO" id="GO:0015631">
    <property type="term" value="F:tubulin binding"/>
    <property type="evidence" value="ECO:0007669"/>
    <property type="project" value="TreeGrafter"/>
</dbReference>
<dbReference type="GO" id="GO:0005524">
    <property type="term" value="F:ATP binding"/>
    <property type="evidence" value="ECO:0007669"/>
    <property type="project" value="UniProtKB-KW"/>
</dbReference>
<keyword evidence="8" id="KW-1185">Reference proteome</keyword>
<keyword evidence="1 7" id="KW-0436">Ligase</keyword>
<dbReference type="OrthoDB" id="443277at2759"/>
<name>A0A078ANA1_STYLE</name>
<organism evidence="7 8">
    <name type="scientific">Stylonychia lemnae</name>
    <name type="common">Ciliate</name>
    <dbReference type="NCBI Taxonomy" id="5949"/>
    <lineage>
        <taxon>Eukaryota</taxon>
        <taxon>Sar</taxon>
        <taxon>Alveolata</taxon>
        <taxon>Ciliophora</taxon>
        <taxon>Intramacronucleata</taxon>
        <taxon>Spirotrichea</taxon>
        <taxon>Stichotrichia</taxon>
        <taxon>Sporadotrichida</taxon>
        <taxon>Oxytrichidae</taxon>
        <taxon>Stylonychinae</taxon>
        <taxon>Stylonychia</taxon>
    </lineage>
</organism>
<feature type="region of interest" description="Disordered" evidence="6">
    <location>
        <begin position="837"/>
        <end position="861"/>
    </location>
</feature>
<evidence type="ECO:0000256" key="1">
    <source>
        <dbReference type="ARBA" id="ARBA00022598"/>
    </source>
</evidence>
<evidence type="ECO:0000313" key="7">
    <source>
        <dbReference type="EMBL" id="CDW83649.1"/>
    </source>
</evidence>
<reference evidence="7 8" key="1">
    <citation type="submission" date="2014-06" db="EMBL/GenBank/DDBJ databases">
        <authorList>
            <person name="Swart Estienne"/>
        </authorList>
    </citation>
    <scope>NUCLEOTIDE SEQUENCE [LARGE SCALE GENOMIC DNA]</scope>
    <source>
        <strain evidence="7 8">130c</strain>
    </source>
</reference>
<evidence type="ECO:0000256" key="5">
    <source>
        <dbReference type="ARBA" id="ARBA00049274"/>
    </source>
</evidence>
<keyword evidence="2" id="KW-0547">Nucleotide-binding</keyword>
<proteinExistence type="predicted"/>
<dbReference type="PANTHER" id="PTHR12241:SF145">
    <property type="entry name" value="TUBULIN POLYGLUTAMYLASE TTLL5"/>
    <property type="match status" value="1"/>
</dbReference>
<feature type="compositionally biased region" description="Polar residues" evidence="6">
    <location>
        <begin position="843"/>
        <end position="855"/>
    </location>
</feature>
<dbReference type="Proteomes" id="UP000039865">
    <property type="component" value="Unassembled WGS sequence"/>
</dbReference>
<dbReference type="GO" id="GO:0000226">
    <property type="term" value="P:microtubule cytoskeleton organization"/>
    <property type="evidence" value="ECO:0007669"/>
    <property type="project" value="TreeGrafter"/>
</dbReference>
<dbReference type="EMBL" id="CCKQ01012042">
    <property type="protein sequence ID" value="CDW83649.1"/>
    <property type="molecule type" value="Genomic_DNA"/>
</dbReference>
<evidence type="ECO:0000313" key="8">
    <source>
        <dbReference type="Proteomes" id="UP000039865"/>
    </source>
</evidence>
<evidence type="ECO:0000256" key="3">
    <source>
        <dbReference type="ARBA" id="ARBA00022840"/>
    </source>
</evidence>
<dbReference type="GO" id="GO:0070740">
    <property type="term" value="F:tubulin-glutamic acid ligase activity"/>
    <property type="evidence" value="ECO:0007669"/>
    <property type="project" value="TreeGrafter"/>
</dbReference>
<dbReference type="InterPro" id="IPR004344">
    <property type="entry name" value="TTL/TTLL_fam"/>
</dbReference>
<feature type="compositionally biased region" description="Basic residues" evidence="6">
    <location>
        <begin position="339"/>
        <end position="357"/>
    </location>
</feature>
<feature type="region of interest" description="Disordered" evidence="6">
    <location>
        <begin position="268"/>
        <end position="367"/>
    </location>
</feature>
<dbReference type="InParanoid" id="A0A078ANA1"/>